<dbReference type="EMBL" id="JBHLZU010000014">
    <property type="protein sequence ID" value="MFB9905619.1"/>
    <property type="molecule type" value="Genomic_DNA"/>
</dbReference>
<keyword evidence="7" id="KW-1185">Reference proteome</keyword>
<accession>A0ABV5ZXI3</accession>
<dbReference type="Pfam" id="PF00550">
    <property type="entry name" value="PP-binding"/>
    <property type="match status" value="2"/>
</dbReference>
<dbReference type="Pfam" id="PF00668">
    <property type="entry name" value="Condensation"/>
    <property type="match status" value="1"/>
</dbReference>
<gene>
    <name evidence="6" type="ORF">ACFFQA_16930</name>
</gene>
<dbReference type="RefSeq" id="WP_377852922.1">
    <property type="nucleotide sequence ID" value="NZ_JBHLZU010000014.1"/>
</dbReference>
<dbReference type="CDD" id="cd05930">
    <property type="entry name" value="A_NRPS"/>
    <property type="match status" value="1"/>
</dbReference>
<keyword evidence="3" id="KW-0597">Phosphoprotein</keyword>
<proteinExistence type="predicted"/>
<comment type="cofactor">
    <cofactor evidence="1">
        <name>pantetheine 4'-phosphate</name>
        <dbReference type="ChEBI" id="CHEBI:47942"/>
    </cofactor>
</comment>
<dbReference type="InterPro" id="IPR020806">
    <property type="entry name" value="PKS_PP-bd"/>
</dbReference>
<comment type="caution">
    <text evidence="6">The sequence shown here is derived from an EMBL/GenBank/DDBJ whole genome shotgun (WGS) entry which is preliminary data.</text>
</comment>
<feature type="compositionally biased region" description="Low complexity" evidence="4">
    <location>
        <begin position="1127"/>
        <end position="1141"/>
    </location>
</feature>
<name>A0ABV5ZXI3_9PSEU</name>
<dbReference type="InterPro" id="IPR006162">
    <property type="entry name" value="Ppantetheine_attach_site"/>
</dbReference>
<dbReference type="NCBIfam" id="TIGR01733">
    <property type="entry name" value="AA-adenyl-dom"/>
    <property type="match status" value="1"/>
</dbReference>
<dbReference type="Pfam" id="PF13193">
    <property type="entry name" value="AMP-binding_C"/>
    <property type="match status" value="1"/>
</dbReference>
<dbReference type="InterPro" id="IPR025110">
    <property type="entry name" value="AMP-bd_C"/>
</dbReference>
<dbReference type="Gene3D" id="3.30.559.10">
    <property type="entry name" value="Chloramphenicol acetyltransferase-like domain"/>
    <property type="match status" value="1"/>
</dbReference>
<organism evidence="6 7">
    <name type="scientific">Allokutzneria oryzae</name>
    <dbReference type="NCBI Taxonomy" id="1378989"/>
    <lineage>
        <taxon>Bacteria</taxon>
        <taxon>Bacillati</taxon>
        <taxon>Actinomycetota</taxon>
        <taxon>Actinomycetes</taxon>
        <taxon>Pseudonocardiales</taxon>
        <taxon>Pseudonocardiaceae</taxon>
        <taxon>Allokutzneria</taxon>
    </lineage>
</organism>
<evidence type="ECO:0000256" key="2">
    <source>
        <dbReference type="ARBA" id="ARBA00022450"/>
    </source>
</evidence>
<dbReference type="InterPro" id="IPR020845">
    <property type="entry name" value="AMP-binding_CS"/>
</dbReference>
<evidence type="ECO:0000313" key="7">
    <source>
        <dbReference type="Proteomes" id="UP001589693"/>
    </source>
</evidence>
<feature type="domain" description="Carrier" evidence="5">
    <location>
        <begin position="493"/>
        <end position="567"/>
    </location>
</feature>
<dbReference type="Gene3D" id="3.40.50.12780">
    <property type="entry name" value="N-terminal domain of ligase-like"/>
    <property type="match status" value="1"/>
</dbReference>
<dbReference type="InterPro" id="IPR000873">
    <property type="entry name" value="AMP-dep_synth/lig_dom"/>
</dbReference>
<evidence type="ECO:0000259" key="5">
    <source>
        <dbReference type="PROSITE" id="PS50075"/>
    </source>
</evidence>
<dbReference type="SMART" id="SM00823">
    <property type="entry name" value="PKS_PP"/>
    <property type="match status" value="2"/>
</dbReference>
<evidence type="ECO:0000256" key="4">
    <source>
        <dbReference type="SAM" id="MobiDB-lite"/>
    </source>
</evidence>
<dbReference type="InterPro" id="IPR045851">
    <property type="entry name" value="AMP-bd_C_sf"/>
</dbReference>
<protein>
    <submittedName>
        <fullName evidence="6">Amino acid adenylation domain-containing protein</fullName>
    </submittedName>
</protein>
<dbReference type="InterPro" id="IPR009081">
    <property type="entry name" value="PP-bd_ACP"/>
</dbReference>
<dbReference type="InterPro" id="IPR042099">
    <property type="entry name" value="ANL_N_sf"/>
</dbReference>
<evidence type="ECO:0000313" key="6">
    <source>
        <dbReference type="EMBL" id="MFB9905619.1"/>
    </source>
</evidence>
<dbReference type="InterPro" id="IPR023213">
    <property type="entry name" value="CAT-like_dom_sf"/>
</dbReference>
<dbReference type="PROSITE" id="PS00012">
    <property type="entry name" value="PHOSPHOPANTETHEINE"/>
    <property type="match status" value="1"/>
</dbReference>
<dbReference type="SUPFAM" id="SSF56801">
    <property type="entry name" value="Acetyl-CoA synthetase-like"/>
    <property type="match status" value="1"/>
</dbReference>
<dbReference type="SUPFAM" id="SSF52777">
    <property type="entry name" value="CoA-dependent acyltransferases"/>
    <property type="match status" value="2"/>
</dbReference>
<dbReference type="InterPro" id="IPR036736">
    <property type="entry name" value="ACP-like_sf"/>
</dbReference>
<dbReference type="Gene3D" id="3.30.559.30">
    <property type="entry name" value="Nonribosomal peptide synthetase, condensation domain"/>
    <property type="match status" value="1"/>
</dbReference>
<evidence type="ECO:0000256" key="3">
    <source>
        <dbReference type="ARBA" id="ARBA00022553"/>
    </source>
</evidence>
<evidence type="ECO:0000256" key="1">
    <source>
        <dbReference type="ARBA" id="ARBA00001957"/>
    </source>
</evidence>
<dbReference type="Pfam" id="PF00501">
    <property type="entry name" value="AMP-binding"/>
    <property type="match status" value="1"/>
</dbReference>
<dbReference type="Gene3D" id="1.10.1200.10">
    <property type="entry name" value="ACP-like"/>
    <property type="match status" value="2"/>
</dbReference>
<dbReference type="PROSITE" id="PS00455">
    <property type="entry name" value="AMP_BINDING"/>
    <property type="match status" value="1"/>
</dbReference>
<dbReference type="PROSITE" id="PS50075">
    <property type="entry name" value="CARRIER"/>
    <property type="match status" value="2"/>
</dbReference>
<reference evidence="6 7" key="1">
    <citation type="submission" date="2024-09" db="EMBL/GenBank/DDBJ databases">
        <authorList>
            <person name="Sun Q."/>
            <person name="Mori K."/>
        </authorList>
    </citation>
    <scope>NUCLEOTIDE SEQUENCE [LARGE SCALE GENOMIC DNA]</scope>
    <source>
        <strain evidence="6 7">TBRC 7907</strain>
    </source>
</reference>
<dbReference type="InterPro" id="IPR001242">
    <property type="entry name" value="Condensation_dom"/>
</dbReference>
<feature type="region of interest" description="Disordered" evidence="4">
    <location>
        <begin position="1116"/>
        <end position="1141"/>
    </location>
</feature>
<dbReference type="CDD" id="cd19531">
    <property type="entry name" value="LCL_NRPS-like"/>
    <property type="match status" value="1"/>
</dbReference>
<dbReference type="PANTHER" id="PTHR45527:SF1">
    <property type="entry name" value="FATTY ACID SYNTHASE"/>
    <property type="match status" value="1"/>
</dbReference>
<keyword evidence="2" id="KW-0596">Phosphopantetheine</keyword>
<dbReference type="Gene3D" id="3.30.300.30">
    <property type="match status" value="1"/>
</dbReference>
<feature type="domain" description="Carrier" evidence="5">
    <location>
        <begin position="1033"/>
        <end position="1107"/>
    </location>
</feature>
<dbReference type="PANTHER" id="PTHR45527">
    <property type="entry name" value="NONRIBOSOMAL PEPTIDE SYNTHETASE"/>
    <property type="match status" value="1"/>
</dbReference>
<dbReference type="Proteomes" id="UP001589693">
    <property type="component" value="Unassembled WGS sequence"/>
</dbReference>
<dbReference type="InterPro" id="IPR010071">
    <property type="entry name" value="AA_adenyl_dom"/>
</dbReference>
<sequence length="1141" mass="122856">MTVPMTGPTLLPQRVLAHARRSPDAIAVRQWDRRLSYGELVAAASALAGTLRGRGIGPETPAGVCLRRTPDMVVALLGIMLAGGVYLPLEPSHPRRRRDAVLADARAALVIVDDDGEEALAHNAIPRIRLGGASSGAEPVALTPANLAYLMYTSGSTGEPKGVALGHGGLVAHLDAAAERFRLDASARVVSFSAFGFDVSIHEIGLALSLGAEVAVVPDADRLDPARLQEFLRAHDIEYANLPVSVLPLIDPDALPALTLIGTGSEAPGPEQVARWTRSGRPFINCYGPTEATVMVSCFEADGEWDRPIPIGRALGEHQLHVVDERLRPVPIGTPGELLIGGVGLARCYVGRPGLTAQRFVADPFGTGGRVYRTGDLVRRNAQGDLEFLGRLDRQVKIRGQRVELGEIETVLRAHPEVGHAVVDTVPGPRGPEVVAFCVPATVDPAALREHCAGRLPAAMVPARVFCLPELPLLSSHKVDLRSLREMVVRDTEPVSGPSRSLSDVVARVWRELLGGGEDFFDSGGHSLIAMTMVAALRAELGRDIGVGDIYDSRTPARLAARVASAARLDEVEVTTGHRPALSPGQRRLWLLDQLAPGSAAYNTPMARRLRGPVDPEALRAALHAVLVRQDVLRWRFPADGGSPRAVIDAPSLVPLPVVDVTAEQVTAELDAEAVRPFDLAGGPLVRARLLRLAPEEHVLAITFHHAVFDGWSLEPFCRDLSTAYASVHSGETADLEPLPVGYADYVAWRRERDRQCSAEDLAWWRDHLAGAPTVVDLPRDRPRPPAQTHRGALVRGRLEAGVTAAVETLAGELNTTSSVVLFAAFAELLHRITGRDDVVIGTPVADRGHVAFHDLVGFFVEIAPLRCRADRARSFADSVRVSAAEFVAALEHPAAPLERIVGELRVPRESTRGPLVQVLFNVYGFAPGELVLPGVTTERLPAGQPGAAFDLTVYVERHADSFAVDLVYDRELYDADRISALLTAYLELTATLVAAPTRAVGQAVLEDSRLRAGLVDEPGAGSRPPVTGQDRATWSTTERELARLWAEVLEGDFGAEDNFFDIGGTSFSLSLLHGRISRRWGDRVRLVDLFRYPTVRAFAAFLDGEAGDTALEAADRRARARRSRARAGGQTRGARPWASQ</sequence>
<dbReference type="SUPFAM" id="SSF47336">
    <property type="entry name" value="ACP-like"/>
    <property type="match status" value="2"/>
</dbReference>